<dbReference type="SMART" id="SM00220">
    <property type="entry name" value="S_TKc"/>
    <property type="match status" value="1"/>
</dbReference>
<dbReference type="AlphaFoldDB" id="A0A0F5IHX1"/>
<dbReference type="GO" id="GO:0005524">
    <property type="term" value="F:ATP binding"/>
    <property type="evidence" value="ECO:0007669"/>
    <property type="project" value="InterPro"/>
</dbReference>
<dbReference type="SUPFAM" id="SSF56112">
    <property type="entry name" value="Protein kinase-like (PK-like)"/>
    <property type="match status" value="1"/>
</dbReference>
<organism evidence="2 3">
    <name type="scientific">Parabacteroides goldsteinii DSM 19448 = WAL 12034</name>
    <dbReference type="NCBI Taxonomy" id="927665"/>
    <lineage>
        <taxon>Bacteria</taxon>
        <taxon>Pseudomonadati</taxon>
        <taxon>Bacteroidota</taxon>
        <taxon>Bacteroidia</taxon>
        <taxon>Bacteroidales</taxon>
        <taxon>Tannerellaceae</taxon>
        <taxon>Parabacteroides</taxon>
    </lineage>
</organism>
<evidence type="ECO:0000313" key="2">
    <source>
        <dbReference type="EMBL" id="KKB45159.1"/>
    </source>
</evidence>
<dbReference type="Proteomes" id="UP000033047">
    <property type="component" value="Unassembled WGS sequence"/>
</dbReference>
<name>A0A0F5IHX1_9BACT</name>
<protein>
    <recommendedName>
        <fullName evidence="1">Protein kinase domain-containing protein</fullName>
    </recommendedName>
</protein>
<evidence type="ECO:0000313" key="3">
    <source>
        <dbReference type="Proteomes" id="UP000033047"/>
    </source>
</evidence>
<dbReference type="PATRIC" id="fig|927665.4.peg.5175"/>
<dbReference type="InterPro" id="IPR000719">
    <property type="entry name" value="Prot_kinase_dom"/>
</dbReference>
<dbReference type="HOGENOM" id="CLU_027193_0_0_10"/>
<accession>A0A0F5IHX1</accession>
<comment type="caution">
    <text evidence="2">The sequence shown here is derived from an EMBL/GenBank/DDBJ whole genome shotgun (WGS) entry which is preliminary data.</text>
</comment>
<dbReference type="GO" id="GO:0004672">
    <property type="term" value="F:protein kinase activity"/>
    <property type="evidence" value="ECO:0007669"/>
    <property type="project" value="InterPro"/>
</dbReference>
<dbReference type="Gene3D" id="1.10.510.10">
    <property type="entry name" value="Transferase(Phosphotransferase) domain 1"/>
    <property type="match status" value="1"/>
</dbReference>
<reference evidence="2 3" key="1">
    <citation type="submission" date="2013-04" db="EMBL/GenBank/DDBJ databases">
        <title>The Genome Sequence of Parabacteroides goldsteinii DSM 19448.</title>
        <authorList>
            <consortium name="The Broad Institute Genomics Platform"/>
            <person name="Earl A."/>
            <person name="Ward D."/>
            <person name="Feldgarden M."/>
            <person name="Gevers D."/>
            <person name="Martens E."/>
            <person name="Sakamoto M."/>
            <person name="Benno Y."/>
            <person name="Song Y."/>
            <person name="Liu C."/>
            <person name="Lee J."/>
            <person name="Bolanos M."/>
            <person name="Vaisanen M.L."/>
            <person name="Finegold S.M."/>
            <person name="Walker B."/>
            <person name="Young S."/>
            <person name="Zeng Q."/>
            <person name="Gargeya S."/>
            <person name="Fitzgerald M."/>
            <person name="Haas B."/>
            <person name="Abouelleil A."/>
            <person name="Allen A.W."/>
            <person name="Alvarado L."/>
            <person name="Arachchi H.M."/>
            <person name="Berlin A.M."/>
            <person name="Chapman S.B."/>
            <person name="Gainer-Dewar J."/>
            <person name="Goldberg J."/>
            <person name="Griggs A."/>
            <person name="Gujja S."/>
            <person name="Hansen M."/>
            <person name="Howarth C."/>
            <person name="Imamovic A."/>
            <person name="Ireland A."/>
            <person name="Larimer J."/>
            <person name="McCowan C."/>
            <person name="Murphy C."/>
            <person name="Pearson M."/>
            <person name="Poon T.W."/>
            <person name="Priest M."/>
            <person name="Roberts A."/>
            <person name="Saif S."/>
            <person name="Shea T."/>
            <person name="Sisk P."/>
            <person name="Sykes S."/>
            <person name="Wortman J."/>
            <person name="Nusbaum C."/>
            <person name="Birren B."/>
        </authorList>
    </citation>
    <scope>NUCLEOTIDE SEQUENCE [LARGE SCALE GENOMIC DNA]</scope>
    <source>
        <strain evidence="2 3">DSM 19448</strain>
    </source>
</reference>
<proteinExistence type="predicted"/>
<evidence type="ECO:0000259" key="1">
    <source>
        <dbReference type="PROSITE" id="PS50011"/>
    </source>
</evidence>
<dbReference type="PROSITE" id="PS50011">
    <property type="entry name" value="PROTEIN_KINASE_DOM"/>
    <property type="match status" value="1"/>
</dbReference>
<dbReference type="InterPro" id="IPR011009">
    <property type="entry name" value="Kinase-like_dom_sf"/>
</dbReference>
<feature type="domain" description="Protein kinase" evidence="1">
    <location>
        <begin position="26"/>
        <end position="286"/>
    </location>
</feature>
<sequence length="461" mass="53572">MDDKLLLFEFLDAEKYRISLSLGECQLDSKPLGRNEAGIVFKARMNGKDVALKFFLFNGDDSRKGKWLNKLKARYLEISLLETRNNIVQYADFDIVTVEGEEIPVLVMKLYKCSLEEYRSILSMDTFLKLFRFLTNTVQFLHSMGISHGAITPRNILVDDHNDFVLTDVSILENNDAGYSDITAIGEVLQWYAFGNISNDAGISKVFPALKLYDQIVERCLTQDNSRRFRSVDEILAFVEIQKERDPSELLKEFSLICRKNFPKELPEFVHCSDQAKITKLFSEFVSRKDFFGSNLIYFTDVERNVFSPQICKNGYIKFDNSAQYKVLDIWIHSDSDMRNDYILVHHSNTLPEKVNGKDVYRWAVYEERTQITWEEAMNGFAESDGDIIALDRTKIEFYNRISREGYTFIALNHLHSLASPANAGTLRDYFFRFSFSYVNRYILEDMNNQMKQHISALGRK</sequence>
<dbReference type="Pfam" id="PF00069">
    <property type="entry name" value="Pkinase"/>
    <property type="match status" value="1"/>
</dbReference>
<dbReference type="STRING" id="927665.HMPREF1535_05054"/>
<gene>
    <name evidence="2" type="ORF">HMPREF1535_05054</name>
</gene>
<dbReference type="RefSeq" id="WP_046147930.1">
    <property type="nucleotide sequence ID" value="NZ_KQ033915.1"/>
</dbReference>
<dbReference type="EMBL" id="AQHV01000030">
    <property type="protein sequence ID" value="KKB45159.1"/>
    <property type="molecule type" value="Genomic_DNA"/>
</dbReference>